<dbReference type="SUPFAM" id="SSF46785">
    <property type="entry name" value="Winged helix' DNA-binding domain"/>
    <property type="match status" value="1"/>
</dbReference>
<keyword evidence="3" id="KW-0804">Transcription</keyword>
<keyword evidence="6" id="KW-1185">Reference proteome</keyword>
<keyword evidence="1" id="KW-0805">Transcription regulation</keyword>
<protein>
    <recommendedName>
        <fullName evidence="4">HTH gntR-type domain-containing protein</fullName>
    </recommendedName>
</protein>
<dbReference type="Gene3D" id="1.10.10.10">
    <property type="entry name" value="Winged helix-like DNA-binding domain superfamily/Winged helix DNA-binding domain"/>
    <property type="match status" value="1"/>
</dbReference>
<dbReference type="PROSITE" id="PS50949">
    <property type="entry name" value="HTH_GNTR"/>
    <property type="match status" value="1"/>
</dbReference>
<dbReference type="PANTHER" id="PTHR44846">
    <property type="entry name" value="MANNOSYL-D-GLYCERATE TRANSPORT/METABOLISM SYSTEM REPRESSOR MNGR-RELATED"/>
    <property type="match status" value="1"/>
</dbReference>
<proteinExistence type="predicted"/>
<name>A0ABP3J532_9ACTN</name>
<evidence type="ECO:0000313" key="6">
    <source>
        <dbReference type="Proteomes" id="UP001500909"/>
    </source>
</evidence>
<dbReference type="RefSeq" id="WP_234426854.1">
    <property type="nucleotide sequence ID" value="NZ_BAAABY010000001.1"/>
</dbReference>
<accession>A0ABP3J532</accession>
<dbReference type="SMART" id="SM00345">
    <property type="entry name" value="HTH_GNTR"/>
    <property type="match status" value="1"/>
</dbReference>
<dbReference type="PANTHER" id="PTHR44846:SF1">
    <property type="entry name" value="MANNOSYL-D-GLYCERATE TRANSPORT_METABOLISM SYSTEM REPRESSOR MNGR-RELATED"/>
    <property type="match status" value="1"/>
</dbReference>
<evidence type="ECO:0000256" key="2">
    <source>
        <dbReference type="ARBA" id="ARBA00023125"/>
    </source>
</evidence>
<evidence type="ECO:0000256" key="1">
    <source>
        <dbReference type="ARBA" id="ARBA00023015"/>
    </source>
</evidence>
<evidence type="ECO:0000259" key="4">
    <source>
        <dbReference type="PROSITE" id="PS50949"/>
    </source>
</evidence>
<dbReference type="PRINTS" id="PR00035">
    <property type="entry name" value="HTHGNTR"/>
</dbReference>
<reference evidence="6" key="1">
    <citation type="journal article" date="2019" name="Int. J. Syst. Evol. Microbiol.">
        <title>The Global Catalogue of Microorganisms (GCM) 10K type strain sequencing project: providing services to taxonomists for standard genome sequencing and annotation.</title>
        <authorList>
            <consortium name="The Broad Institute Genomics Platform"/>
            <consortium name="The Broad Institute Genome Sequencing Center for Infectious Disease"/>
            <person name="Wu L."/>
            <person name="Ma J."/>
        </authorList>
    </citation>
    <scope>NUCLEOTIDE SEQUENCE [LARGE SCALE GENOMIC DNA]</scope>
    <source>
        <strain evidence="6">JCM 4805</strain>
    </source>
</reference>
<dbReference type="EMBL" id="BAAABY010000001">
    <property type="protein sequence ID" value="GAA0440780.1"/>
    <property type="molecule type" value="Genomic_DNA"/>
</dbReference>
<dbReference type="InterPro" id="IPR050679">
    <property type="entry name" value="Bact_HTH_transcr_reg"/>
</dbReference>
<comment type="caution">
    <text evidence="5">The sequence shown here is derived from an EMBL/GenBank/DDBJ whole genome shotgun (WGS) entry which is preliminary data.</text>
</comment>
<feature type="domain" description="HTH gntR-type" evidence="4">
    <location>
        <begin position="4"/>
        <end position="72"/>
    </location>
</feature>
<dbReference type="Pfam" id="PF00392">
    <property type="entry name" value="GntR"/>
    <property type="match status" value="1"/>
</dbReference>
<evidence type="ECO:0000313" key="5">
    <source>
        <dbReference type="EMBL" id="GAA0440780.1"/>
    </source>
</evidence>
<dbReference type="Proteomes" id="UP001500909">
    <property type="component" value="Unassembled WGS sequence"/>
</dbReference>
<evidence type="ECO:0000256" key="3">
    <source>
        <dbReference type="ARBA" id="ARBA00023163"/>
    </source>
</evidence>
<dbReference type="InterPro" id="IPR036388">
    <property type="entry name" value="WH-like_DNA-bd_sf"/>
</dbReference>
<dbReference type="InterPro" id="IPR036390">
    <property type="entry name" value="WH_DNA-bd_sf"/>
</dbReference>
<dbReference type="CDD" id="cd07377">
    <property type="entry name" value="WHTH_GntR"/>
    <property type="match status" value="1"/>
</dbReference>
<sequence length="77" mass="8300">MEIVYEYVRVAEALARQIEAGEIPKGGRLPNERELAEVYRVSAGTVRRAVQELRARGLVATLAGKGTFVIAGAADES</sequence>
<organism evidence="5 6">
    <name type="scientific">Streptomyces olivaceiscleroticus</name>
    <dbReference type="NCBI Taxonomy" id="68245"/>
    <lineage>
        <taxon>Bacteria</taxon>
        <taxon>Bacillati</taxon>
        <taxon>Actinomycetota</taxon>
        <taxon>Actinomycetes</taxon>
        <taxon>Kitasatosporales</taxon>
        <taxon>Streptomycetaceae</taxon>
        <taxon>Streptomyces</taxon>
    </lineage>
</organism>
<keyword evidence="2" id="KW-0238">DNA-binding</keyword>
<gene>
    <name evidence="5" type="ORF">GCM10010361_00890</name>
</gene>
<dbReference type="InterPro" id="IPR000524">
    <property type="entry name" value="Tscrpt_reg_HTH_GntR"/>
</dbReference>